<accession>G8I9G6</accession>
<evidence type="ECO:0000256" key="1">
    <source>
        <dbReference type="SAM" id="MobiDB-lite"/>
    </source>
</evidence>
<evidence type="ECO:0000313" key="2">
    <source>
        <dbReference type="EMBL" id="AER49360.1"/>
    </source>
</evidence>
<sequence length="449" mass="49426">MMASMAVQYPARTDTNGTTWYRGETGDGWTSDLAQAHPDYRAVDAPAPLAAAQTHEQAPADTTTPSTKEKPAMARTAPTEIDADGEVIVPERVTQWMHYPLPPAPPRAESKFNGWGWYQLPSPSTGRPTGYPRATTIAKTLDDTYGLNKWGTRETVKRIVSLLRMDPATVVYDDGIPEKVTAADLIGLLDEAMNQPKVTRVDAVLETIDNCMGGADARELGECAHAWLEALDCGLVLLHQVPEVVRPHVHYARKVMAHRGIVALPEYVERTVLNDRGEEPVAGKIDRIFKLVTTGELVLGDVKTSKSLEYSWLPFGVQVGGVYGWATKILAIDGKSWEPMPEIRTDFAILLHVPSNQPEKAAAITIDLTWGAETMVASLDTRRRRKEAEKLVPQHAVPMPSKEAVRYATARLALSEIASLEEGQAVYETYQDVWDDALGEFAETIAELF</sequence>
<dbReference type="KEGG" id="vg:18989842"/>
<reference evidence="2 3" key="1">
    <citation type="journal article" date="2012" name="J. Virol.">
        <title>Complete Genome Sequences of 138 Mycobacteriophages.</title>
        <authorList>
            <consortium name="the Science Education Alliance Phage Hunters Advancing Genomics and Evolutionary Science Program"/>
            <consortium name="the KwaZulu-Natal Research Institute for Tuberculosis and HIV Mycobacterial Genetics Course Students"/>
            <consortium name="the Phage Hunters Integrating Research and Education Program"/>
            <person name="Hatfull G.F."/>
        </authorList>
    </citation>
    <scope>NUCLEOTIDE SEQUENCE [LARGE SCALE GENOMIC DNA]</scope>
</reference>
<keyword evidence="3" id="KW-1185">Reference proteome</keyword>
<dbReference type="EMBL" id="JN699011">
    <property type="protein sequence ID" value="AER49360.1"/>
    <property type="molecule type" value="Genomic_DNA"/>
</dbReference>
<evidence type="ECO:0000313" key="3">
    <source>
        <dbReference type="Proteomes" id="UP000005653"/>
    </source>
</evidence>
<feature type="compositionally biased region" description="Polar residues" evidence="1">
    <location>
        <begin position="54"/>
        <end position="66"/>
    </location>
</feature>
<proteinExistence type="predicted"/>
<name>G8I9G6_9CAUD</name>
<gene>
    <name evidence="2" type="primary">45</name>
    <name evidence="2" type="ORF">STINGER_45</name>
</gene>
<dbReference type="GeneID" id="18989842"/>
<organism evidence="2 3">
    <name type="scientific">Mycobacterium phage Stinger</name>
    <dbReference type="NCBI Taxonomy" id="1089137"/>
    <lineage>
        <taxon>Viruses</taxon>
        <taxon>Duplodnaviria</taxon>
        <taxon>Heunggongvirae</taxon>
        <taxon>Uroviricota</taxon>
        <taxon>Caudoviricetes</taxon>
        <taxon>Bclasvirinae</taxon>
        <taxon>Coopervirus</taxon>
        <taxon>Coopervirus stinger</taxon>
    </lineage>
</organism>
<dbReference type="OrthoDB" id="2816at10239"/>
<dbReference type="Proteomes" id="UP000005653">
    <property type="component" value="Segment"/>
</dbReference>
<protein>
    <submittedName>
        <fullName evidence="2">Uncharacterized protein</fullName>
    </submittedName>
</protein>
<feature type="region of interest" description="Disordered" evidence="1">
    <location>
        <begin position="51"/>
        <end position="80"/>
    </location>
</feature>
<dbReference type="RefSeq" id="YP_009018460.1">
    <property type="nucleotide sequence ID" value="NC_023741.1"/>
</dbReference>